<dbReference type="CDD" id="cd13732">
    <property type="entry name" value="HFD_CENP-W"/>
    <property type="match status" value="1"/>
</dbReference>
<evidence type="ECO:0000313" key="10">
    <source>
        <dbReference type="Proteomes" id="UP000271241"/>
    </source>
</evidence>
<dbReference type="AlphaFoldDB" id="A0A4P9XP10"/>
<evidence type="ECO:0000256" key="3">
    <source>
        <dbReference type="ARBA" id="ARBA00022454"/>
    </source>
</evidence>
<evidence type="ECO:0000256" key="5">
    <source>
        <dbReference type="ARBA" id="ARBA00023242"/>
    </source>
</evidence>
<dbReference type="OrthoDB" id="2543597at2759"/>
<dbReference type="InterPro" id="IPR009072">
    <property type="entry name" value="Histone-fold"/>
</dbReference>
<evidence type="ECO:0000256" key="2">
    <source>
        <dbReference type="ARBA" id="ARBA00004629"/>
    </source>
</evidence>
<keyword evidence="3" id="KW-0158">Chromosome</keyword>
<evidence type="ECO:0000256" key="1">
    <source>
        <dbReference type="ARBA" id="ARBA00004123"/>
    </source>
</evidence>
<dbReference type="GO" id="GO:0007059">
    <property type="term" value="P:chromosome segregation"/>
    <property type="evidence" value="ECO:0007669"/>
    <property type="project" value="TreeGrafter"/>
</dbReference>
<gene>
    <name evidence="9" type="ORF">THASP1DRAFT_31205</name>
</gene>
<evidence type="ECO:0000256" key="8">
    <source>
        <dbReference type="SAM" id="MobiDB-lite"/>
    </source>
</evidence>
<dbReference type="Gene3D" id="1.10.20.10">
    <property type="entry name" value="Histone, subunit A"/>
    <property type="match status" value="1"/>
</dbReference>
<keyword evidence="4" id="KW-0995">Kinetochore</keyword>
<dbReference type="GO" id="GO:0046982">
    <property type="term" value="F:protein heterodimerization activity"/>
    <property type="evidence" value="ECO:0007669"/>
    <property type="project" value="InterPro"/>
</dbReference>
<keyword evidence="6" id="KW-0137">Centromere</keyword>
<evidence type="ECO:0000256" key="7">
    <source>
        <dbReference type="ARBA" id="ARBA00038432"/>
    </source>
</evidence>
<feature type="compositionally biased region" description="Polar residues" evidence="8">
    <location>
        <begin position="80"/>
        <end position="100"/>
    </location>
</feature>
<comment type="similarity">
    <text evidence="7">Belongs to the CENP-W/WIP1 family.</text>
</comment>
<dbReference type="GO" id="GO:0000776">
    <property type="term" value="C:kinetochore"/>
    <property type="evidence" value="ECO:0007669"/>
    <property type="project" value="UniProtKB-KW"/>
</dbReference>
<evidence type="ECO:0000313" key="9">
    <source>
        <dbReference type="EMBL" id="RKP06980.1"/>
    </source>
</evidence>
<evidence type="ECO:0000256" key="4">
    <source>
        <dbReference type="ARBA" id="ARBA00022838"/>
    </source>
</evidence>
<organism evidence="9 10">
    <name type="scientific">Thamnocephalis sphaerospora</name>
    <dbReference type="NCBI Taxonomy" id="78915"/>
    <lineage>
        <taxon>Eukaryota</taxon>
        <taxon>Fungi</taxon>
        <taxon>Fungi incertae sedis</taxon>
        <taxon>Zoopagomycota</taxon>
        <taxon>Zoopagomycotina</taxon>
        <taxon>Zoopagomycetes</taxon>
        <taxon>Zoopagales</taxon>
        <taxon>Sigmoideomycetaceae</taxon>
        <taxon>Thamnocephalis</taxon>
    </lineage>
</organism>
<dbReference type="Proteomes" id="UP000271241">
    <property type="component" value="Unassembled WGS sequence"/>
</dbReference>
<reference evidence="10" key="1">
    <citation type="journal article" date="2018" name="Nat. Microbiol.">
        <title>Leveraging single-cell genomics to expand the fungal tree of life.</title>
        <authorList>
            <person name="Ahrendt S.R."/>
            <person name="Quandt C.A."/>
            <person name="Ciobanu D."/>
            <person name="Clum A."/>
            <person name="Salamov A."/>
            <person name="Andreopoulos B."/>
            <person name="Cheng J.F."/>
            <person name="Woyke T."/>
            <person name="Pelin A."/>
            <person name="Henrissat B."/>
            <person name="Reynolds N.K."/>
            <person name="Benny G.L."/>
            <person name="Smith M.E."/>
            <person name="James T.Y."/>
            <person name="Grigoriev I.V."/>
        </authorList>
    </citation>
    <scope>NUCLEOTIDE SEQUENCE [LARGE SCALE GENOMIC DNA]</scope>
    <source>
        <strain evidence="10">RSA 1356</strain>
    </source>
</reference>
<keyword evidence="5" id="KW-0539">Nucleus</keyword>
<dbReference type="GO" id="GO:0000278">
    <property type="term" value="P:mitotic cell cycle"/>
    <property type="evidence" value="ECO:0007669"/>
    <property type="project" value="TreeGrafter"/>
</dbReference>
<feature type="region of interest" description="Disordered" evidence="8">
    <location>
        <begin position="52"/>
        <end position="107"/>
    </location>
</feature>
<dbReference type="PANTHER" id="PTHR34832:SF1">
    <property type="entry name" value="CENTROMERE PROTEIN W"/>
    <property type="match status" value="1"/>
</dbReference>
<name>A0A4P9XP10_9FUNG</name>
<sequence>MRLYSRPALRKIIKAYAPELELSEDADIYIYLEYMLFLQNLAKEASIEAMPKYTPSARPRKELPPLRRRASPEPAGVKPQTAQLEQNTGTTPGRSGSSPLRSDITTRRLAGRQQAIIKKANSRLAGQRQTIIQKANIRLAARQQDASARVNKGEGERPVASLKKMDVERMRIYGNRSGPPQAPKRVSVRKEHVRAVMTRVLHRFRG</sequence>
<dbReference type="PANTHER" id="PTHR34832">
    <property type="entry name" value="CENTROMERE PROTEIN W"/>
    <property type="match status" value="1"/>
</dbReference>
<accession>A0A4P9XP10</accession>
<proteinExistence type="inferred from homology"/>
<comment type="subcellular location">
    <subcellularLocation>
        <location evidence="2">Chromosome</location>
        <location evidence="2">Centromere</location>
        <location evidence="2">Kinetochore</location>
    </subcellularLocation>
    <subcellularLocation>
        <location evidence="1">Nucleus</location>
    </subcellularLocation>
</comment>
<dbReference type="GO" id="GO:0051382">
    <property type="term" value="P:kinetochore assembly"/>
    <property type="evidence" value="ECO:0007669"/>
    <property type="project" value="TreeGrafter"/>
</dbReference>
<protein>
    <submittedName>
        <fullName evidence="9">Uncharacterized protein</fullName>
    </submittedName>
</protein>
<dbReference type="GO" id="GO:0005654">
    <property type="term" value="C:nucleoplasm"/>
    <property type="evidence" value="ECO:0007669"/>
    <property type="project" value="TreeGrafter"/>
</dbReference>
<evidence type="ECO:0000256" key="6">
    <source>
        <dbReference type="ARBA" id="ARBA00023328"/>
    </source>
</evidence>
<keyword evidence="10" id="KW-1185">Reference proteome</keyword>
<dbReference type="InterPro" id="IPR052484">
    <property type="entry name" value="CENP-W/WIP1"/>
</dbReference>
<dbReference type="EMBL" id="KZ992784">
    <property type="protein sequence ID" value="RKP06980.1"/>
    <property type="molecule type" value="Genomic_DNA"/>
</dbReference>